<dbReference type="RefSeq" id="WP_270127822.1">
    <property type="nucleotide sequence ID" value="NZ_CP115396.1"/>
</dbReference>
<organism evidence="1 2">
    <name type="scientific">Hymenobacter yonginensis</name>
    <dbReference type="NCBI Taxonomy" id="748197"/>
    <lineage>
        <taxon>Bacteria</taxon>
        <taxon>Pseudomonadati</taxon>
        <taxon>Bacteroidota</taxon>
        <taxon>Cytophagia</taxon>
        <taxon>Cytophagales</taxon>
        <taxon>Hymenobacteraceae</taxon>
        <taxon>Hymenobacter</taxon>
    </lineage>
</organism>
<keyword evidence="2" id="KW-1185">Reference proteome</keyword>
<dbReference type="SUPFAM" id="SSF48239">
    <property type="entry name" value="Terpenoid cyclases/Protein prenyltransferases"/>
    <property type="match status" value="1"/>
</dbReference>
<protein>
    <submittedName>
        <fullName evidence="1">Terpene cyclase/mutase family protein</fullName>
    </submittedName>
</protein>
<dbReference type="CDD" id="cd00688">
    <property type="entry name" value="ISOPREN_C2_like"/>
    <property type="match status" value="1"/>
</dbReference>
<evidence type="ECO:0000313" key="1">
    <source>
        <dbReference type="EMBL" id="WBO85225.1"/>
    </source>
</evidence>
<name>A0ABY7PQU9_9BACT</name>
<dbReference type="InterPro" id="IPR008930">
    <property type="entry name" value="Terpenoid_cyclase/PrenylTrfase"/>
</dbReference>
<gene>
    <name evidence="1" type="ORF">O9Z63_03045</name>
</gene>
<sequence length="375" mass="42356">MQPEPLPLAPVASAPSDLNPAIERALTYLHRRQLADGQFAVYCALELPMQGWRYADSAVFPTALVAHCLLHAEKQSALADEMLSQATEFMRNQMNHGGLWNHFTNLHHLRHLCPLDIDDTACVSAVLRARGVACPVPTNVPLILANRNHEGLFYSWFLLRLRWVPNRTFWRVAARELLHPVKSLLFWRGVEASRNDVDGVVNANALYYLGDIPETQPVIAFLLRIIAQKQEGTCDLWYLDPFFVYYSFTRCYHIGITQLEPIRQPIIDRILAQAKPDGRLGETLADTAWAVCSLLNLGSYPAELAPAVRYIQQTQGEHGEWPRWLLYYGGPKRLLGWGSEELTTSFCLEALVRYQQLTAPVPAEAAVCSSKLRLL</sequence>
<dbReference type="Gene3D" id="1.50.10.20">
    <property type="match status" value="1"/>
</dbReference>
<evidence type="ECO:0000313" key="2">
    <source>
        <dbReference type="Proteomes" id="UP001211872"/>
    </source>
</evidence>
<dbReference type="Proteomes" id="UP001211872">
    <property type="component" value="Chromosome"/>
</dbReference>
<accession>A0ABY7PQU9</accession>
<proteinExistence type="predicted"/>
<dbReference type="EMBL" id="CP115396">
    <property type="protein sequence ID" value="WBO85225.1"/>
    <property type="molecule type" value="Genomic_DNA"/>
</dbReference>
<reference evidence="1 2" key="1">
    <citation type="journal article" date="2011" name="Int. J. Syst. Evol. Microbiol.">
        <title>Hymenobacter yonginensis sp. nov., isolated from a mesotrophic artificial lake.</title>
        <authorList>
            <person name="Joung Y."/>
            <person name="Cho S.H."/>
            <person name="Kim H."/>
            <person name="Kim S.B."/>
            <person name="Joh K."/>
        </authorList>
    </citation>
    <scope>NUCLEOTIDE SEQUENCE [LARGE SCALE GENOMIC DNA]</scope>
    <source>
        <strain evidence="1 2">KCTC 22745</strain>
    </source>
</reference>